<feature type="region of interest" description="Disordered" evidence="8">
    <location>
        <begin position="845"/>
        <end position="1037"/>
    </location>
</feature>
<keyword evidence="7 9" id="KW-0472">Membrane</keyword>
<dbReference type="PANTHER" id="PTHR34524:SF6">
    <property type="entry name" value="CALCYPHOSINE LIKE"/>
    <property type="match status" value="1"/>
</dbReference>
<dbReference type="SUPFAM" id="SSF47473">
    <property type="entry name" value="EF-hand"/>
    <property type="match status" value="4"/>
</dbReference>
<dbReference type="InterPro" id="IPR011992">
    <property type="entry name" value="EF-hand-dom_pair"/>
</dbReference>
<dbReference type="SMART" id="SM00054">
    <property type="entry name" value="EFh"/>
    <property type="match status" value="14"/>
</dbReference>
<organism evidence="11">
    <name type="scientific">Cladocopium goreaui</name>
    <dbReference type="NCBI Taxonomy" id="2562237"/>
    <lineage>
        <taxon>Eukaryota</taxon>
        <taxon>Sar</taxon>
        <taxon>Alveolata</taxon>
        <taxon>Dinophyceae</taxon>
        <taxon>Suessiales</taxon>
        <taxon>Symbiodiniaceae</taxon>
        <taxon>Cladocopium</taxon>
    </lineage>
</organism>
<dbReference type="OrthoDB" id="432759at2759"/>
<keyword evidence="13" id="KW-1185">Reference proteome</keyword>
<dbReference type="Pfam" id="PF13499">
    <property type="entry name" value="EF-hand_7"/>
    <property type="match status" value="1"/>
</dbReference>
<feature type="region of interest" description="Disordered" evidence="8">
    <location>
        <begin position="691"/>
        <end position="721"/>
    </location>
</feature>
<dbReference type="Gene3D" id="1.10.238.10">
    <property type="entry name" value="EF-hand"/>
    <property type="match status" value="6"/>
</dbReference>
<feature type="domain" description="EF-hand" evidence="10">
    <location>
        <begin position="1788"/>
        <end position="1823"/>
    </location>
</feature>
<dbReference type="PROSITE" id="PS00018">
    <property type="entry name" value="EF_HAND_1"/>
    <property type="match status" value="5"/>
</dbReference>
<dbReference type="CDD" id="cd00051">
    <property type="entry name" value="EFh"/>
    <property type="match status" value="1"/>
</dbReference>
<dbReference type="GO" id="GO:0005509">
    <property type="term" value="F:calcium ion binding"/>
    <property type="evidence" value="ECO:0007669"/>
    <property type="project" value="InterPro"/>
</dbReference>
<feature type="transmembrane region" description="Helical" evidence="9">
    <location>
        <begin position="440"/>
        <end position="463"/>
    </location>
</feature>
<comment type="caution">
    <text evidence="11">The sequence shown here is derived from an EMBL/GenBank/DDBJ whole genome shotgun (WGS) entry which is preliminary data.</text>
</comment>
<evidence type="ECO:0000313" key="11">
    <source>
        <dbReference type="EMBL" id="CAI4001604.1"/>
    </source>
</evidence>
<feature type="compositionally biased region" description="Pro residues" evidence="8">
    <location>
        <begin position="994"/>
        <end position="1004"/>
    </location>
</feature>
<feature type="domain" description="EF-hand" evidence="10">
    <location>
        <begin position="1958"/>
        <end position="1993"/>
    </location>
</feature>
<feature type="region of interest" description="Disordered" evidence="8">
    <location>
        <begin position="33"/>
        <end position="62"/>
    </location>
</feature>
<dbReference type="Pfam" id="PF13202">
    <property type="entry name" value="EF-hand_5"/>
    <property type="match status" value="1"/>
</dbReference>
<evidence type="ECO:0000256" key="1">
    <source>
        <dbReference type="ARBA" id="ARBA00004141"/>
    </source>
</evidence>
<feature type="transmembrane region" description="Helical" evidence="9">
    <location>
        <begin position="475"/>
        <end position="495"/>
    </location>
</feature>
<feature type="region of interest" description="Disordered" evidence="8">
    <location>
        <begin position="1235"/>
        <end position="1256"/>
    </location>
</feature>
<evidence type="ECO:0000259" key="10">
    <source>
        <dbReference type="PROSITE" id="PS50222"/>
    </source>
</evidence>
<evidence type="ECO:0000256" key="7">
    <source>
        <dbReference type="ARBA" id="ARBA00023136"/>
    </source>
</evidence>
<dbReference type="GO" id="GO:0016020">
    <property type="term" value="C:membrane"/>
    <property type="evidence" value="ECO:0007669"/>
    <property type="project" value="UniProtKB-SubCell"/>
</dbReference>
<comment type="subcellular location">
    <subcellularLocation>
        <location evidence="1">Membrane</location>
        <topology evidence="1">Multi-pass membrane protein</topology>
    </subcellularLocation>
</comment>
<dbReference type="Gene3D" id="1.10.287.70">
    <property type="match status" value="1"/>
</dbReference>
<feature type="domain" description="EF-hand" evidence="10">
    <location>
        <begin position="1854"/>
        <end position="1889"/>
    </location>
</feature>
<dbReference type="PANTHER" id="PTHR34524">
    <property type="entry name" value="CALCYPHOSIN"/>
    <property type="match status" value="1"/>
</dbReference>
<gene>
    <name evidence="11" type="ORF">C1SCF055_LOCUS27635</name>
</gene>
<feature type="domain" description="EF-hand" evidence="10">
    <location>
        <begin position="1915"/>
        <end position="1950"/>
    </location>
</feature>
<keyword evidence="2 9" id="KW-0812">Transmembrane</keyword>
<evidence type="ECO:0000256" key="5">
    <source>
        <dbReference type="ARBA" id="ARBA00022837"/>
    </source>
</evidence>
<keyword evidence="6 9" id="KW-1133">Transmembrane helix</keyword>
<dbReference type="Gene3D" id="1.20.120.350">
    <property type="entry name" value="Voltage-gated potassium channels. Chain C"/>
    <property type="match status" value="1"/>
</dbReference>
<protein>
    <submittedName>
        <fullName evidence="12">Voltage-dependent L-type calcium channel subunit alpha-1S (Voltage-gated calcium channel subunit alpha Cav1.1)</fullName>
    </submittedName>
</protein>
<feature type="compositionally biased region" description="Low complexity" evidence="8">
    <location>
        <begin position="889"/>
        <end position="899"/>
    </location>
</feature>
<dbReference type="InterPro" id="IPR002048">
    <property type="entry name" value="EF_hand_dom"/>
</dbReference>
<feature type="domain" description="EF-hand" evidence="10">
    <location>
        <begin position="1701"/>
        <end position="1736"/>
    </location>
</feature>
<reference evidence="11" key="1">
    <citation type="submission" date="2022-10" db="EMBL/GenBank/DDBJ databases">
        <authorList>
            <person name="Chen Y."/>
            <person name="Dougan E. K."/>
            <person name="Chan C."/>
            <person name="Rhodes N."/>
            <person name="Thang M."/>
        </authorList>
    </citation>
    <scope>NUCLEOTIDE SEQUENCE</scope>
</reference>
<evidence type="ECO:0000256" key="6">
    <source>
        <dbReference type="ARBA" id="ARBA00022989"/>
    </source>
</evidence>
<evidence type="ECO:0000256" key="2">
    <source>
        <dbReference type="ARBA" id="ARBA00022692"/>
    </source>
</evidence>
<feature type="compositionally biased region" description="Polar residues" evidence="8">
    <location>
        <begin position="155"/>
        <end position="169"/>
    </location>
</feature>
<dbReference type="SUPFAM" id="SSF81324">
    <property type="entry name" value="Voltage-gated potassium channels"/>
    <property type="match status" value="1"/>
</dbReference>
<dbReference type="PROSITE" id="PS50222">
    <property type="entry name" value="EF_HAND_2"/>
    <property type="match status" value="10"/>
</dbReference>
<feature type="domain" description="EF-hand" evidence="10">
    <location>
        <begin position="1154"/>
        <end position="1189"/>
    </location>
</feature>
<feature type="region of interest" description="Disordered" evidence="8">
    <location>
        <begin position="83"/>
        <end position="198"/>
    </location>
</feature>
<feature type="domain" description="EF-hand" evidence="10">
    <location>
        <begin position="1057"/>
        <end position="1092"/>
    </location>
</feature>
<dbReference type="EMBL" id="CAMXCT030002968">
    <property type="protein sequence ID" value="CAL4788916.1"/>
    <property type="molecule type" value="Genomic_DNA"/>
</dbReference>
<keyword evidence="5" id="KW-0106">Calcium</keyword>
<proteinExistence type="predicted"/>
<evidence type="ECO:0000313" key="13">
    <source>
        <dbReference type="Proteomes" id="UP001152797"/>
    </source>
</evidence>
<evidence type="ECO:0000256" key="3">
    <source>
        <dbReference type="ARBA" id="ARBA00022723"/>
    </source>
</evidence>
<feature type="compositionally biased region" description="Polar residues" evidence="8">
    <location>
        <begin position="699"/>
        <end position="714"/>
    </location>
</feature>
<feature type="compositionally biased region" description="Polar residues" evidence="8">
    <location>
        <begin position="33"/>
        <end position="43"/>
    </location>
</feature>
<keyword evidence="3" id="KW-0479">Metal-binding</keyword>
<dbReference type="EMBL" id="CAMXCT020002968">
    <property type="protein sequence ID" value="CAL1154979.1"/>
    <property type="molecule type" value="Genomic_DNA"/>
</dbReference>
<name>A0A9P1D1E1_9DINO</name>
<dbReference type="Pfam" id="PF00520">
    <property type="entry name" value="Ion_trans"/>
    <property type="match status" value="1"/>
</dbReference>
<reference evidence="12 13" key="2">
    <citation type="submission" date="2024-05" db="EMBL/GenBank/DDBJ databases">
        <authorList>
            <person name="Chen Y."/>
            <person name="Shah S."/>
            <person name="Dougan E. K."/>
            <person name="Thang M."/>
            <person name="Chan C."/>
        </authorList>
    </citation>
    <scope>NUCLEOTIDE SEQUENCE [LARGE SCALE GENOMIC DNA]</scope>
</reference>
<feature type="transmembrane region" description="Helical" evidence="9">
    <location>
        <begin position="408"/>
        <end position="428"/>
    </location>
</feature>
<keyword evidence="4" id="KW-0677">Repeat</keyword>
<dbReference type="InterPro" id="IPR027359">
    <property type="entry name" value="Volt_channel_dom_sf"/>
</dbReference>
<dbReference type="Proteomes" id="UP001152797">
    <property type="component" value="Unassembled WGS sequence"/>
</dbReference>
<dbReference type="EMBL" id="CAMXCT010002968">
    <property type="protein sequence ID" value="CAI4001604.1"/>
    <property type="molecule type" value="Genomic_DNA"/>
</dbReference>
<evidence type="ECO:0000256" key="8">
    <source>
        <dbReference type="SAM" id="MobiDB-lite"/>
    </source>
</evidence>
<evidence type="ECO:0000313" key="12">
    <source>
        <dbReference type="EMBL" id="CAL4788916.1"/>
    </source>
</evidence>
<dbReference type="InterPro" id="IPR005821">
    <property type="entry name" value="Ion_trans_dom"/>
</dbReference>
<dbReference type="InterPro" id="IPR051581">
    <property type="entry name" value="Ca-bind"/>
</dbReference>
<accession>A0A9P1D1E1</accession>
<feature type="compositionally biased region" description="Polar residues" evidence="8">
    <location>
        <begin position="849"/>
        <end position="858"/>
    </location>
</feature>
<feature type="domain" description="EF-hand" evidence="10">
    <location>
        <begin position="1307"/>
        <end position="1337"/>
    </location>
</feature>
<feature type="transmembrane region" description="Helical" evidence="9">
    <location>
        <begin position="621"/>
        <end position="644"/>
    </location>
</feature>
<feature type="transmembrane region" description="Helical" evidence="9">
    <location>
        <begin position="543"/>
        <end position="566"/>
    </location>
</feature>
<evidence type="ECO:0000256" key="9">
    <source>
        <dbReference type="SAM" id="Phobius"/>
    </source>
</evidence>
<dbReference type="InterPro" id="IPR018247">
    <property type="entry name" value="EF_Hand_1_Ca_BS"/>
</dbReference>
<evidence type="ECO:0000256" key="4">
    <source>
        <dbReference type="ARBA" id="ARBA00022737"/>
    </source>
</evidence>
<dbReference type="GO" id="GO:0005216">
    <property type="term" value="F:monoatomic ion channel activity"/>
    <property type="evidence" value="ECO:0007669"/>
    <property type="project" value="InterPro"/>
</dbReference>
<sequence length="2113" mass="235439">MEEDKFEEYLNAAWLAFRKQLIEAHDSTNAKRLSSSVSSQTAGTPGMATALRSGKSAMKKNPTRSLTFESNVLAEILEAEPVPTTAPVVEEEEVVQPPPSSPPAVLMSTIQPALVSEEPPVPAPDGAGASQGEKTWSNPEGSPEPTVCASLGEKTGSNPEGGSEPTVSSDESKQSRNSRRSKYSTGSVVTDRSGRDLRDLERTLTQQTLDSQVDHTAETLRARLGVRSGMVSGKVLHDAAVALGLTRFSEEDVNMLVNRLADFVDLELQHQEKHFRVQRSATLTDKVMRRSALTGMTRPADPSVLTVDPLSCRPKWKWPEEQATSVPEFWRTRMNDLPQRSWNVVPFRALVYAFVMDADARKIFGPSAEHFRALKEILLASDTNRLVAELTFVRINDLAAPQTASDPFLFLEPFVALLIVVNAVLLGVQTDEELQHWEGWPLVEIGFTVAMFAETTFRLFVVGRTEYFCGVESSWNYFDLFLLLTSTVDIILTYATDSMADSPTQLLRAIRLARLTRMFRVFRLKFIKELQLMIKGLVGGLRTLVLAFALLFVVLYIIAVFATITIGRGADLDRLDGLRSLFRSVPSTMFTAFRCYSGECISEDGLPVALLLADEFGPVFVLLYVAGYMLVTMGIFNVILAVYVDITMKAARENEARTSEQHERESIRVARLTRELVKKFKIAVETRRHDEDDEDGISLQRSPSSTPRAKTTVSGDDDDRQSDQIQISKELFLLVIQDRQVQRLMDDLDLPKDRANLFEALDADSSGALHLAELAQGLLKVRGELKKTDTVATLLATKAVYATLEQIGDQILDLRRDVAKAMGDESIGVGDGMPAPLAVYAESQEDRVSQWTPKTTRPSGHVPEGPDEVLAHLSATVDEDDEEVSRIVPASTPSTAASSPTPPNCQPVAKQRAKSSLGLAPTVEDAHDLRPGSEATASRPGAAAVRWRTADAPRPASSGTCQSARGPRKGGKPSALPPMGSASPKTKLAKPASPRSPPGTPCSPPKKTNQASHSSSRVQQSSLSETSFRSQASQLPQDPALHSVAQRLNKSLVGARDGGASWSQFFAETDWDGSGMISFEELDLAVRKRLKAPVSRYELRVFWRRLDEDSGQASIEEFGRLMYKIELSQWPDLCEEELERIVSVLNQAAHKWHRAGGNWFKVFNQVDADGSGNLSFDELVSCVRGKFPCLRISTKQVTDKELHGLWKALDCNGGIEVPVHRFMVFMRRWSGDTGLHKGGNQQRHGDASKPSLPPVAERSDVEVRAVANALERALSSYYIDRGYLSVASASETAWHGGAKSNDSSCSWTRFFREMDKDGVGRLSYNNFLRAVFSKLKPWLNPSVALPVGGNGRSVSKEDIRVLWDKLDPSSIGEITAKGMMLGLYQVQLESWPDLDQAELERLATLINASAVKRLRSGGNNWYKIFNLVDKAQSGRLSFGSLREVLRDMWYGLALSSEQVSDFELKGLWKALDEGKSSSVTVGSFMVFMRRYGVQPHSMSKQKLQSNQLSTMSEEEEWKQMLVDAPAVDAHRLMSIARELTLTIHAWLNKPGVVERSASTQLWPKFIEAANETATTRQGRLKFADFKKTIGKIMRVPPSSNELLAFWREVDRDCTGEALAENFDNAVYRLQVDTWPELDEQGISKVIQILNVAAEKWHRAAGNWYKVFLACDEDGSGSMTYDEMLGVFRKGFPGLSIPPQKLPEQDLRGFWRALDAHRSGRVEVYDFMIFMRKYGAQYSMHRSSRARKSEVVEDFGHPAERTDDELRQTAQVLDESLTAYWNRRGVHVRAQDKWQRFLDEADLNRDGLVTFQDLEQALIMRLKSGRKFIDDNAMFAFSGKVLAQFSADGAVVNGVSHDDLYALWCRIDADQSGRVSYIEWTNGMYRLRIATWPLLTEVQQGEVVDKISEAASKWIGNNTNWYKVFKLVDVDCSGSIGYDEFFRIIRRPLPCLAISTKEISNDELKGLWKAMDADLSGSISCQEFMVFMRRLEVRRGFAQWRPQVLAGKGPKASTLARAKAPPAELSPIQFESLKENFRKLRDEDLKKSYDAQGWHWQGSVSEWEWPHVIREVLGIPEEQLSDDGVFTAFATLDSENIGEVCVEALLSEESKDPP</sequence>
<feature type="compositionally biased region" description="Low complexity" evidence="8">
    <location>
        <begin position="1010"/>
        <end position="1027"/>
    </location>
</feature>
<feature type="domain" description="EF-hand" evidence="10">
    <location>
        <begin position="1658"/>
        <end position="1693"/>
    </location>
</feature>
<feature type="domain" description="EF-hand" evidence="10">
    <location>
        <begin position="1416"/>
        <end position="1451"/>
    </location>
</feature>